<dbReference type="SUPFAM" id="SSF81901">
    <property type="entry name" value="HCP-like"/>
    <property type="match status" value="1"/>
</dbReference>
<proteinExistence type="predicted"/>
<protein>
    <recommendedName>
        <fullName evidence="3">Tetratricopeptide repeat protein</fullName>
    </recommendedName>
</protein>
<accession>A0ABP4G307</accession>
<keyword evidence="2" id="KW-1185">Reference proteome</keyword>
<comment type="caution">
    <text evidence="1">The sequence shown here is derived from an EMBL/GenBank/DDBJ whole genome shotgun (WGS) entry which is preliminary data.</text>
</comment>
<reference evidence="2" key="1">
    <citation type="journal article" date="2019" name="Int. J. Syst. Evol. Microbiol.">
        <title>The Global Catalogue of Microorganisms (GCM) 10K type strain sequencing project: providing services to taxonomists for standard genome sequencing and annotation.</title>
        <authorList>
            <consortium name="The Broad Institute Genomics Platform"/>
            <consortium name="The Broad Institute Genome Sequencing Center for Infectious Disease"/>
            <person name="Wu L."/>
            <person name="Ma J."/>
        </authorList>
    </citation>
    <scope>NUCLEOTIDE SEQUENCE [LARGE SCALE GENOMIC DNA]</scope>
    <source>
        <strain evidence="2">JCM 12762</strain>
    </source>
</reference>
<evidence type="ECO:0008006" key="3">
    <source>
        <dbReference type="Google" id="ProtNLM"/>
    </source>
</evidence>
<dbReference type="Gene3D" id="1.25.40.10">
    <property type="entry name" value="Tetratricopeptide repeat domain"/>
    <property type="match status" value="1"/>
</dbReference>
<gene>
    <name evidence="1" type="ORF">GCM10009655_08920</name>
</gene>
<dbReference type="SUPFAM" id="SSF48452">
    <property type="entry name" value="TPR-like"/>
    <property type="match status" value="1"/>
</dbReference>
<sequence>MMYESLSDSELTDLGCDAADRGDHDTAILIFTAAIERGEEWAGINLGNSLMTLADVPRAVSAFEHAWRVGKDPDAGFNLAWALDESERVEESREVLQTLCDQGYRIAMEREAWNLRVDDGQLAASEALMLRAAEDNGPDGNRAAGIAGFWMWEDRKDHGAELLLLRGIGHYEEARTALAELFQATARECEAERLLQAGYALLEIVSMIPYADLLEERGEFARAEEVLRRGSELGDSHSSWKRRLTAGTPWPWKCSRRTTHERAIPGKV</sequence>
<dbReference type="EMBL" id="BAAAKW010000017">
    <property type="protein sequence ID" value="GAA1211907.1"/>
    <property type="molecule type" value="Genomic_DNA"/>
</dbReference>
<name>A0ABP4G307_9MICO</name>
<evidence type="ECO:0000313" key="2">
    <source>
        <dbReference type="Proteomes" id="UP001500943"/>
    </source>
</evidence>
<dbReference type="Proteomes" id="UP001500943">
    <property type="component" value="Unassembled WGS sequence"/>
</dbReference>
<evidence type="ECO:0000313" key="1">
    <source>
        <dbReference type="EMBL" id="GAA1211907.1"/>
    </source>
</evidence>
<dbReference type="Pfam" id="PF13432">
    <property type="entry name" value="TPR_16"/>
    <property type="match status" value="1"/>
</dbReference>
<organism evidence="1 2">
    <name type="scientific">Rhodoglobus aureus</name>
    <dbReference type="NCBI Taxonomy" id="191497"/>
    <lineage>
        <taxon>Bacteria</taxon>
        <taxon>Bacillati</taxon>
        <taxon>Actinomycetota</taxon>
        <taxon>Actinomycetes</taxon>
        <taxon>Micrococcales</taxon>
        <taxon>Microbacteriaceae</taxon>
        <taxon>Rhodoglobus</taxon>
    </lineage>
</organism>
<dbReference type="InterPro" id="IPR011990">
    <property type="entry name" value="TPR-like_helical_dom_sf"/>
</dbReference>